<evidence type="ECO:0000313" key="1">
    <source>
        <dbReference type="EMBL" id="KAJ8642629.1"/>
    </source>
</evidence>
<reference evidence="1 2" key="1">
    <citation type="journal article" date="2022" name="Hortic Res">
        <title>A haplotype resolved chromosomal level avocado genome allows analysis of novel avocado genes.</title>
        <authorList>
            <person name="Nath O."/>
            <person name="Fletcher S.J."/>
            <person name="Hayward A."/>
            <person name="Shaw L.M."/>
            <person name="Masouleh A.K."/>
            <person name="Furtado A."/>
            <person name="Henry R.J."/>
            <person name="Mitter N."/>
        </authorList>
    </citation>
    <scope>NUCLEOTIDE SEQUENCE [LARGE SCALE GENOMIC DNA]</scope>
    <source>
        <strain evidence="2">cv. Hass</strain>
    </source>
</reference>
<proteinExistence type="predicted"/>
<dbReference type="EMBL" id="CM056810">
    <property type="protein sequence ID" value="KAJ8642629.1"/>
    <property type="molecule type" value="Genomic_DNA"/>
</dbReference>
<keyword evidence="2" id="KW-1185">Reference proteome</keyword>
<gene>
    <name evidence="1" type="ORF">MRB53_004377</name>
</gene>
<dbReference type="Proteomes" id="UP001234297">
    <property type="component" value="Chromosome 2"/>
</dbReference>
<evidence type="ECO:0000313" key="2">
    <source>
        <dbReference type="Proteomes" id="UP001234297"/>
    </source>
</evidence>
<accession>A0ACC2MBA9</accession>
<organism evidence="1 2">
    <name type="scientific">Persea americana</name>
    <name type="common">Avocado</name>
    <dbReference type="NCBI Taxonomy" id="3435"/>
    <lineage>
        <taxon>Eukaryota</taxon>
        <taxon>Viridiplantae</taxon>
        <taxon>Streptophyta</taxon>
        <taxon>Embryophyta</taxon>
        <taxon>Tracheophyta</taxon>
        <taxon>Spermatophyta</taxon>
        <taxon>Magnoliopsida</taxon>
        <taxon>Magnoliidae</taxon>
        <taxon>Laurales</taxon>
        <taxon>Lauraceae</taxon>
        <taxon>Persea</taxon>
    </lineage>
</organism>
<comment type="caution">
    <text evidence="1">The sequence shown here is derived from an EMBL/GenBank/DDBJ whole genome shotgun (WGS) entry which is preliminary data.</text>
</comment>
<name>A0ACC2MBA9_PERAE</name>
<protein>
    <submittedName>
        <fullName evidence="1">Uncharacterized protein</fullName>
    </submittedName>
</protein>
<sequence>MENCSYVSVVNLLDSVVNIQSGAEVAINLIVARDKWGGNGGVLVSPMPELVGPGLYNYYNCRNHVALHHKVIWKAFQVCGIERENC</sequence>